<protein>
    <submittedName>
        <fullName evidence="3">Flagellar hook-length control protein FliK</fullName>
    </submittedName>
</protein>
<gene>
    <name evidence="3" type="ORF">D1B32_06250</name>
</gene>
<sequence length="455" mass="51681">MNSVAVFLQQVQPAKLTNTQMKSGLRGDVSSFHRILDENIVNVSEHENQELSSMKKEVALENLLQRINSGNDTENVANSATASLNNEVENQDVFILQPSSVFPDVEEEVSLSSELHGFPIVNPESGTSNTDVEEQLAFLLEQIEKLISKLDTDEDVRDASSKVLELLHQWKDLTRLQANLTSVTDRDTAGFTLLQQRQHVNKEQVNPNTLIAGVTAVNGEEMNELTAGNKQETRESKIWNYIFDSFQKREHFSGMQRYNADSNVTVKDIAKWLGSAIEKENLVVMTSQTNQAVPISKLEQHVIHINQLQPTQSPDQQLMDQFEKIMESTKLSALPNQRNHLTVLLRPDNMGELMVRFTQVNGEVLVKILVTTATAKEMLESNIHQLKNMFSPHQVVVEKQDANVPQTTNLQEEQENKQLKEQEQQQSNQSDHKDNQQTEDSFERQFEELLLNEKV</sequence>
<name>A0A417YK09_9BACI</name>
<evidence type="ECO:0000259" key="2">
    <source>
        <dbReference type="Pfam" id="PF02120"/>
    </source>
</evidence>
<dbReference type="EMBL" id="QWEH01000003">
    <property type="protein sequence ID" value="RHW33637.1"/>
    <property type="molecule type" value="Genomic_DNA"/>
</dbReference>
<dbReference type="Gene3D" id="3.30.750.140">
    <property type="match status" value="1"/>
</dbReference>
<dbReference type="AlphaFoldDB" id="A0A417YK09"/>
<dbReference type="InterPro" id="IPR038610">
    <property type="entry name" value="FliK-like_C_sf"/>
</dbReference>
<keyword evidence="3" id="KW-0966">Cell projection</keyword>
<feature type="domain" description="Flagellar hook-length control protein-like C-terminal" evidence="2">
    <location>
        <begin position="332"/>
        <end position="399"/>
    </location>
</feature>
<reference evidence="3 4" key="1">
    <citation type="journal article" date="2007" name="Int. J. Syst. Evol. Microbiol.">
        <title>Oceanobacillus profundus sp. nov., isolated from a deep-sea sediment core.</title>
        <authorList>
            <person name="Kim Y.G."/>
            <person name="Choi D.H."/>
            <person name="Hyun S."/>
            <person name="Cho B.C."/>
        </authorList>
    </citation>
    <scope>NUCLEOTIDE SEQUENCE [LARGE SCALE GENOMIC DNA]</scope>
    <source>
        <strain evidence="3 4">DSM 18246</strain>
    </source>
</reference>
<feature type="compositionally biased region" description="Basic and acidic residues" evidence="1">
    <location>
        <begin position="430"/>
        <end position="455"/>
    </location>
</feature>
<keyword evidence="3" id="KW-0969">Cilium</keyword>
<dbReference type="InterPro" id="IPR021136">
    <property type="entry name" value="Flagellar_hook_control-like_C"/>
</dbReference>
<accession>A0A417YK09</accession>
<feature type="region of interest" description="Disordered" evidence="1">
    <location>
        <begin position="408"/>
        <end position="455"/>
    </location>
</feature>
<comment type="caution">
    <text evidence="3">The sequence shown here is derived from an EMBL/GenBank/DDBJ whole genome shotgun (WGS) entry which is preliminary data.</text>
</comment>
<evidence type="ECO:0000256" key="1">
    <source>
        <dbReference type="SAM" id="MobiDB-lite"/>
    </source>
</evidence>
<organism evidence="3 4">
    <name type="scientific">Oceanobacillus profundus</name>
    <dbReference type="NCBI Taxonomy" id="372463"/>
    <lineage>
        <taxon>Bacteria</taxon>
        <taxon>Bacillati</taxon>
        <taxon>Bacillota</taxon>
        <taxon>Bacilli</taxon>
        <taxon>Bacillales</taxon>
        <taxon>Bacillaceae</taxon>
        <taxon>Oceanobacillus</taxon>
    </lineage>
</organism>
<evidence type="ECO:0000313" key="3">
    <source>
        <dbReference type="EMBL" id="RHW33637.1"/>
    </source>
</evidence>
<dbReference type="CDD" id="cd17470">
    <property type="entry name" value="T3SS_Flik_C"/>
    <property type="match status" value="1"/>
</dbReference>
<proteinExistence type="predicted"/>
<feature type="compositionally biased region" description="Basic and acidic residues" evidence="1">
    <location>
        <begin position="414"/>
        <end position="423"/>
    </location>
</feature>
<dbReference type="Proteomes" id="UP000285456">
    <property type="component" value="Unassembled WGS sequence"/>
</dbReference>
<dbReference type="Pfam" id="PF02120">
    <property type="entry name" value="Flg_hook"/>
    <property type="match status" value="1"/>
</dbReference>
<keyword evidence="3" id="KW-0282">Flagellum</keyword>
<evidence type="ECO:0000313" key="4">
    <source>
        <dbReference type="Proteomes" id="UP000285456"/>
    </source>
</evidence>
<dbReference type="RefSeq" id="WP_118888927.1">
    <property type="nucleotide sequence ID" value="NZ_JAMAWL010000001.1"/>
</dbReference>
<keyword evidence="4" id="KW-1185">Reference proteome</keyword>